<feature type="binding site" evidence="9">
    <location>
        <begin position="327"/>
        <end position="331"/>
    </location>
    <ligand>
        <name>ATP</name>
        <dbReference type="ChEBI" id="CHEBI:30616"/>
    </ligand>
</feature>
<accession>A0A0K1PQ12</accession>
<comment type="subcellular location">
    <subcellularLocation>
        <location evidence="9">Cytoplasm</location>
    </subcellularLocation>
</comment>
<dbReference type="KEGG" id="llu:AKJ09_02135"/>
<dbReference type="PROSITE" id="PS01075">
    <property type="entry name" value="ACETATE_KINASE_1"/>
    <property type="match status" value="1"/>
</dbReference>
<dbReference type="GO" id="GO:0000287">
    <property type="term" value="F:magnesium ion binding"/>
    <property type="evidence" value="ECO:0007669"/>
    <property type="project" value="UniProtKB-UniRule"/>
</dbReference>
<comment type="subunit">
    <text evidence="9">Homodimer.</text>
</comment>
<dbReference type="InterPro" id="IPR043129">
    <property type="entry name" value="ATPase_NBD"/>
</dbReference>
<keyword evidence="12" id="KW-1185">Reference proteome</keyword>
<dbReference type="UniPathway" id="UPA00340">
    <property type="reaction ID" value="UER00458"/>
</dbReference>
<comment type="pathway">
    <text evidence="9">Metabolic intermediate biosynthesis; acetyl-CoA biosynthesis; acetyl-CoA from acetate: step 1/2.</text>
</comment>
<dbReference type="Pfam" id="PF00871">
    <property type="entry name" value="Acetate_kinase"/>
    <property type="match status" value="1"/>
</dbReference>
<feature type="binding site" evidence="9">
    <location>
        <position position="23"/>
    </location>
    <ligand>
        <name>ATP</name>
        <dbReference type="ChEBI" id="CHEBI:30616"/>
    </ligand>
</feature>
<comment type="similarity">
    <text evidence="1 9 10">Belongs to the acetokinase family.</text>
</comment>
<keyword evidence="7 9" id="KW-0067">ATP-binding</keyword>
<dbReference type="Gene3D" id="3.30.420.40">
    <property type="match status" value="2"/>
</dbReference>
<feature type="binding site" evidence="9">
    <location>
        <position position="95"/>
    </location>
    <ligand>
        <name>substrate</name>
    </ligand>
</feature>
<dbReference type="SUPFAM" id="SSF53067">
    <property type="entry name" value="Actin-like ATPase domain"/>
    <property type="match status" value="2"/>
</dbReference>
<gene>
    <name evidence="9" type="primary">ackA</name>
    <name evidence="11" type="ORF">AKJ09_02135</name>
</gene>
<dbReference type="PIRSF" id="PIRSF000722">
    <property type="entry name" value="Acetate_prop_kin"/>
    <property type="match status" value="1"/>
</dbReference>
<dbReference type="GO" id="GO:0006085">
    <property type="term" value="P:acetyl-CoA biosynthetic process"/>
    <property type="evidence" value="ECO:0007669"/>
    <property type="project" value="UniProtKB-UniRule"/>
</dbReference>
<dbReference type="AlphaFoldDB" id="A0A0K1PQ12"/>
<feature type="binding site" evidence="9">
    <location>
        <begin position="206"/>
        <end position="210"/>
    </location>
    <ligand>
        <name>ATP</name>
        <dbReference type="ChEBI" id="CHEBI:30616"/>
    </ligand>
</feature>
<keyword evidence="8 9" id="KW-0460">Magnesium</keyword>
<dbReference type="PRINTS" id="PR00471">
    <property type="entry name" value="ACETATEKNASE"/>
</dbReference>
<dbReference type="GO" id="GO:0005524">
    <property type="term" value="F:ATP binding"/>
    <property type="evidence" value="ECO:0007669"/>
    <property type="project" value="UniProtKB-KW"/>
</dbReference>
<dbReference type="PROSITE" id="PS01076">
    <property type="entry name" value="ACETATE_KINASE_2"/>
    <property type="match status" value="1"/>
</dbReference>
<dbReference type="GO" id="GO:0005829">
    <property type="term" value="C:cytosol"/>
    <property type="evidence" value="ECO:0007669"/>
    <property type="project" value="TreeGrafter"/>
</dbReference>
<evidence type="ECO:0000256" key="2">
    <source>
        <dbReference type="ARBA" id="ARBA00022490"/>
    </source>
</evidence>
<name>A0A0K1PQ12_9BACT</name>
<dbReference type="HAMAP" id="MF_00020">
    <property type="entry name" value="Acetate_kinase"/>
    <property type="match status" value="1"/>
</dbReference>
<proteinExistence type="inferred from homology"/>
<reference evidence="11 12" key="1">
    <citation type="submission" date="2015-08" db="EMBL/GenBank/DDBJ databases">
        <authorList>
            <person name="Babu N.S."/>
            <person name="Beckwith C.J."/>
            <person name="Beseler K.G."/>
            <person name="Brison A."/>
            <person name="Carone J.V."/>
            <person name="Caskin T.P."/>
            <person name="Diamond M."/>
            <person name="Durham M.E."/>
            <person name="Foxe J.M."/>
            <person name="Go M."/>
            <person name="Henderson B.A."/>
            <person name="Jones I.B."/>
            <person name="McGettigan J.A."/>
            <person name="Micheletti S.J."/>
            <person name="Nasrallah M.E."/>
            <person name="Ortiz D."/>
            <person name="Piller C.R."/>
            <person name="Privatt S.R."/>
            <person name="Schneider S.L."/>
            <person name="Sharp S."/>
            <person name="Smith T.C."/>
            <person name="Stanton J.D."/>
            <person name="Ullery H.E."/>
            <person name="Wilson R.J."/>
            <person name="Serrano M.G."/>
            <person name="Buck G."/>
            <person name="Lee V."/>
            <person name="Wang Y."/>
            <person name="Carvalho R."/>
            <person name="Voegtly L."/>
            <person name="Shi R."/>
            <person name="Duckworth R."/>
            <person name="Johnson A."/>
            <person name="Loviza R."/>
            <person name="Walstead R."/>
            <person name="Shah Z."/>
            <person name="Kiflezghi M."/>
            <person name="Wade K."/>
            <person name="Ball S.L."/>
            <person name="Bradley K.W."/>
            <person name="Asai D.J."/>
            <person name="Bowman C.A."/>
            <person name="Russell D.A."/>
            <person name="Pope W.H."/>
            <person name="Jacobs-Sera D."/>
            <person name="Hendrix R.W."/>
            <person name="Hatfull G.F."/>
        </authorList>
    </citation>
    <scope>NUCLEOTIDE SEQUENCE [LARGE SCALE GENOMIC DNA]</scope>
    <source>
        <strain evidence="11 12">DSM 27648</strain>
    </source>
</reference>
<dbReference type="InterPro" id="IPR000890">
    <property type="entry name" value="Aliphatic_acid_kin_short-chain"/>
</dbReference>
<evidence type="ECO:0000256" key="4">
    <source>
        <dbReference type="ARBA" id="ARBA00022723"/>
    </source>
</evidence>
<keyword evidence="4 9" id="KW-0479">Metal-binding</keyword>
<dbReference type="GO" id="GO:0006083">
    <property type="term" value="P:acetate metabolic process"/>
    <property type="evidence" value="ECO:0007669"/>
    <property type="project" value="TreeGrafter"/>
</dbReference>
<feature type="active site" description="Proton donor/acceptor" evidence="9">
    <location>
        <position position="152"/>
    </location>
</feature>
<dbReference type="PATRIC" id="fig|1391654.3.peg.2152"/>
<comment type="caution">
    <text evidence="9">Lacks conserved residue(s) required for the propagation of feature annotation.</text>
</comment>
<dbReference type="PANTHER" id="PTHR21060:SF21">
    <property type="entry name" value="ACETATE KINASE"/>
    <property type="match status" value="1"/>
</dbReference>
<dbReference type="EC" id="2.7.2.1" evidence="9"/>
<evidence type="ECO:0000256" key="7">
    <source>
        <dbReference type="ARBA" id="ARBA00022840"/>
    </source>
</evidence>
<dbReference type="Proteomes" id="UP000064967">
    <property type="component" value="Chromosome"/>
</dbReference>
<dbReference type="GO" id="GO:0008776">
    <property type="term" value="F:acetate kinase activity"/>
    <property type="evidence" value="ECO:0007669"/>
    <property type="project" value="UniProtKB-UniRule"/>
</dbReference>
<evidence type="ECO:0000313" key="11">
    <source>
        <dbReference type="EMBL" id="AKU95471.1"/>
    </source>
</evidence>
<comment type="function">
    <text evidence="9">Catalyzes the formation of acetyl phosphate from acetate and ATP. Can also catalyze the reverse reaction.</text>
</comment>
<evidence type="ECO:0000256" key="5">
    <source>
        <dbReference type="ARBA" id="ARBA00022741"/>
    </source>
</evidence>
<keyword evidence="6 9" id="KW-0418">Kinase</keyword>
<feature type="binding site" evidence="9">
    <location>
        <position position="378"/>
    </location>
    <ligand>
        <name>Mg(2+)</name>
        <dbReference type="ChEBI" id="CHEBI:18420"/>
    </ligand>
</feature>
<dbReference type="InterPro" id="IPR004372">
    <property type="entry name" value="Ac/propionate_kinase"/>
</dbReference>
<feature type="binding site" evidence="9">
    <location>
        <position position="16"/>
    </location>
    <ligand>
        <name>Mg(2+)</name>
        <dbReference type="ChEBI" id="CHEBI:18420"/>
    </ligand>
</feature>
<protein>
    <recommendedName>
        <fullName evidence="9">Acetate kinase</fullName>
        <ecNumber evidence="9">2.7.2.1</ecNumber>
    </recommendedName>
    <alternativeName>
        <fullName evidence="9">Acetokinase</fullName>
    </alternativeName>
</protein>
<evidence type="ECO:0000256" key="6">
    <source>
        <dbReference type="ARBA" id="ARBA00022777"/>
    </source>
</evidence>
<evidence type="ECO:0000256" key="8">
    <source>
        <dbReference type="ARBA" id="ARBA00022842"/>
    </source>
</evidence>
<keyword evidence="3 9" id="KW-0808">Transferase</keyword>
<dbReference type="NCBIfam" id="TIGR00016">
    <property type="entry name" value="ackA"/>
    <property type="match status" value="1"/>
</dbReference>
<feature type="site" description="Transition state stabilizer" evidence="9">
    <location>
        <position position="239"/>
    </location>
</feature>
<keyword evidence="2 9" id="KW-0963">Cytoplasm</keyword>
<evidence type="ECO:0000256" key="9">
    <source>
        <dbReference type="HAMAP-Rule" id="MF_00020"/>
    </source>
</evidence>
<dbReference type="PANTHER" id="PTHR21060">
    <property type="entry name" value="ACETATE KINASE"/>
    <property type="match status" value="1"/>
</dbReference>
<evidence type="ECO:0000256" key="3">
    <source>
        <dbReference type="ARBA" id="ARBA00022679"/>
    </source>
</evidence>
<keyword evidence="5 9" id="KW-0547">Nucleotide-binding</keyword>
<dbReference type="OrthoDB" id="9802453at2"/>
<feature type="site" description="Transition state stabilizer" evidence="9">
    <location>
        <position position="183"/>
    </location>
</feature>
<comment type="catalytic activity">
    <reaction evidence="9">
        <text>acetate + ATP = acetyl phosphate + ADP</text>
        <dbReference type="Rhea" id="RHEA:11352"/>
        <dbReference type="ChEBI" id="CHEBI:22191"/>
        <dbReference type="ChEBI" id="CHEBI:30089"/>
        <dbReference type="ChEBI" id="CHEBI:30616"/>
        <dbReference type="ChEBI" id="CHEBI:456216"/>
        <dbReference type="EC" id="2.7.2.1"/>
    </reaction>
</comment>
<sequence>MGGAMSSVEERVLCVNSGSSSLKFALFASYGERLDTLATLAVQNIGGARGRVVLRSNRGGRELEANHLDHAQAFETAFSLLEEAQAGPFSIVGHRIVHGGPRYVEPALVDPTLVANLRAIVPLAPLHLPSSIAGIEAVARRYPAVPQVACFDTAFHSSMPEVARRLPLTDGIDGAGVRRYGFHGLSYEYVMSTFGPTAPRRVVIAHLGNGASLVAVENGKSVDTTMGFTPAGGVMMGTRPGDLDPGVLLHLLRQEKLSPDALAQVIEREAGLVGVGGTSDMKELLARSRSDERAKLAIAMFCRSVRKAIAGLASILGGIDVLVFTGGIGEHAAEVREGVCDGLSFMGIELDRAKNDRAEDVVSTSTSRCVVRVVRTDEDAMIAKHSLRIARANR</sequence>
<comment type="cofactor">
    <cofactor evidence="9">
        <name>Mg(2+)</name>
        <dbReference type="ChEBI" id="CHEBI:18420"/>
    </cofactor>
    <cofactor evidence="9">
        <name>Mn(2+)</name>
        <dbReference type="ChEBI" id="CHEBI:29035"/>
    </cofactor>
    <text evidence="9">Mg(2+). Can also accept Mn(2+).</text>
</comment>
<dbReference type="EMBL" id="CP012333">
    <property type="protein sequence ID" value="AKU95471.1"/>
    <property type="molecule type" value="Genomic_DNA"/>
</dbReference>
<evidence type="ECO:0000256" key="10">
    <source>
        <dbReference type="RuleBase" id="RU003835"/>
    </source>
</evidence>
<evidence type="ECO:0000256" key="1">
    <source>
        <dbReference type="ARBA" id="ARBA00008748"/>
    </source>
</evidence>
<dbReference type="STRING" id="1391654.AKJ09_02135"/>
<dbReference type="InterPro" id="IPR023865">
    <property type="entry name" value="Aliphatic_acid_kinase_CS"/>
</dbReference>
<organism evidence="11 12">
    <name type="scientific">Labilithrix luteola</name>
    <dbReference type="NCBI Taxonomy" id="1391654"/>
    <lineage>
        <taxon>Bacteria</taxon>
        <taxon>Pseudomonadati</taxon>
        <taxon>Myxococcota</taxon>
        <taxon>Polyangia</taxon>
        <taxon>Polyangiales</taxon>
        <taxon>Labilitrichaceae</taxon>
        <taxon>Labilithrix</taxon>
    </lineage>
</organism>
<evidence type="ECO:0000313" key="12">
    <source>
        <dbReference type="Proteomes" id="UP000064967"/>
    </source>
</evidence>